<feature type="domain" description="DUF1653" evidence="1">
    <location>
        <begin position="5"/>
        <end position="65"/>
    </location>
</feature>
<dbReference type="InterPro" id="IPR023387">
    <property type="entry name" value="DUF1653-like_dom"/>
</dbReference>
<gene>
    <name evidence="2" type="ORF">SAMN05216217_10434</name>
</gene>
<dbReference type="Pfam" id="PF07866">
    <property type="entry name" value="DUF1653"/>
    <property type="match status" value="1"/>
</dbReference>
<organism evidence="2 3">
    <name type="scientific">Halopseudomonas yangmingensis</name>
    <dbReference type="NCBI Taxonomy" id="1720063"/>
    <lineage>
        <taxon>Bacteria</taxon>
        <taxon>Pseudomonadati</taxon>
        <taxon>Pseudomonadota</taxon>
        <taxon>Gammaproteobacteria</taxon>
        <taxon>Pseudomonadales</taxon>
        <taxon>Pseudomonadaceae</taxon>
        <taxon>Halopseudomonas</taxon>
    </lineage>
</organism>
<evidence type="ECO:0000259" key="1">
    <source>
        <dbReference type="Pfam" id="PF07866"/>
    </source>
</evidence>
<evidence type="ECO:0000313" key="2">
    <source>
        <dbReference type="EMBL" id="SFM36700.1"/>
    </source>
</evidence>
<accession>A0A1I4QAQ9</accession>
<dbReference type="EMBL" id="FOUI01000004">
    <property type="protein sequence ID" value="SFM36700.1"/>
    <property type="molecule type" value="Genomic_DNA"/>
</dbReference>
<reference evidence="3" key="1">
    <citation type="submission" date="2016-10" db="EMBL/GenBank/DDBJ databases">
        <authorList>
            <person name="Varghese N."/>
            <person name="Submissions S."/>
        </authorList>
    </citation>
    <scope>NUCLEOTIDE SEQUENCE [LARGE SCALE GENOMIC DNA]</scope>
    <source>
        <strain evidence="3">DSM 24213</strain>
    </source>
</reference>
<name>A0A1I4QAQ9_9GAMM</name>
<dbReference type="OrthoDB" id="371169at2"/>
<sequence>MLKPGRYRHYKGQDYQVLGIARHSETEEVLVVYRTLYGNFDLWVRPLDMFTQDVELDGERLPRFTFVSEDV</sequence>
<evidence type="ECO:0000313" key="3">
    <source>
        <dbReference type="Proteomes" id="UP000243629"/>
    </source>
</evidence>
<protein>
    <recommendedName>
        <fullName evidence="1">DUF1653 domain-containing protein</fullName>
    </recommendedName>
</protein>
<dbReference type="AlphaFoldDB" id="A0A1I4QAQ9"/>
<dbReference type="Proteomes" id="UP000243629">
    <property type="component" value="Unassembled WGS sequence"/>
</dbReference>
<keyword evidence="3" id="KW-1185">Reference proteome</keyword>
<dbReference type="STRING" id="1720063.SAMN05216217_10434"/>
<dbReference type="InterPro" id="IPR037135">
    <property type="entry name" value="DUF1653-like_dom_sf"/>
</dbReference>
<dbReference type="Gene3D" id="2.30.30.320">
    <property type="entry name" value="DUF1653-like domain"/>
    <property type="match status" value="1"/>
</dbReference>
<proteinExistence type="predicted"/>
<dbReference type="RefSeq" id="WP_093473753.1">
    <property type="nucleotide sequence ID" value="NZ_FOUI01000004.1"/>
</dbReference>